<gene>
    <name evidence="3" type="ORF">IEE83_18365</name>
</gene>
<evidence type="ECO:0000313" key="4">
    <source>
        <dbReference type="Proteomes" id="UP000634134"/>
    </source>
</evidence>
<keyword evidence="1" id="KW-0812">Transmembrane</keyword>
<name>A0ABR9WED1_9BACT</name>
<evidence type="ECO:0000259" key="2">
    <source>
        <dbReference type="Pfam" id="PF06580"/>
    </source>
</evidence>
<proteinExistence type="predicted"/>
<feature type="transmembrane region" description="Helical" evidence="1">
    <location>
        <begin position="49"/>
        <end position="70"/>
    </location>
</feature>
<organism evidence="3 4">
    <name type="scientific">Dyadobacter subterraneus</name>
    <dbReference type="NCBI Taxonomy" id="2773304"/>
    <lineage>
        <taxon>Bacteria</taxon>
        <taxon>Pseudomonadati</taxon>
        <taxon>Bacteroidota</taxon>
        <taxon>Cytophagia</taxon>
        <taxon>Cytophagales</taxon>
        <taxon>Spirosomataceae</taxon>
        <taxon>Dyadobacter</taxon>
    </lineage>
</organism>
<feature type="transmembrane region" description="Helical" evidence="1">
    <location>
        <begin position="142"/>
        <end position="162"/>
    </location>
</feature>
<dbReference type="InterPro" id="IPR036890">
    <property type="entry name" value="HATPase_C_sf"/>
</dbReference>
<evidence type="ECO:0000313" key="3">
    <source>
        <dbReference type="EMBL" id="MBE9463852.1"/>
    </source>
</evidence>
<dbReference type="Pfam" id="PF06580">
    <property type="entry name" value="His_kinase"/>
    <property type="match status" value="1"/>
</dbReference>
<dbReference type="RefSeq" id="WP_194121954.1">
    <property type="nucleotide sequence ID" value="NZ_JACYGY010000001.1"/>
</dbReference>
<feature type="transmembrane region" description="Helical" evidence="1">
    <location>
        <begin position="90"/>
        <end position="110"/>
    </location>
</feature>
<keyword evidence="4" id="KW-1185">Reference proteome</keyword>
<protein>
    <submittedName>
        <fullName evidence="3">Histidine kinase</fullName>
    </submittedName>
</protein>
<dbReference type="PANTHER" id="PTHR34220:SF7">
    <property type="entry name" value="SENSOR HISTIDINE KINASE YPDA"/>
    <property type="match status" value="1"/>
</dbReference>
<dbReference type="InterPro" id="IPR050640">
    <property type="entry name" value="Bact_2-comp_sensor_kinase"/>
</dbReference>
<comment type="caution">
    <text evidence="3">The sequence shown here is derived from an EMBL/GenBank/DDBJ whole genome shotgun (WGS) entry which is preliminary data.</text>
</comment>
<dbReference type="EMBL" id="JACYGY010000001">
    <property type="protein sequence ID" value="MBE9463852.1"/>
    <property type="molecule type" value="Genomic_DNA"/>
</dbReference>
<dbReference type="PANTHER" id="PTHR34220">
    <property type="entry name" value="SENSOR HISTIDINE KINASE YPDA"/>
    <property type="match status" value="1"/>
</dbReference>
<keyword evidence="1" id="KW-0472">Membrane</keyword>
<keyword evidence="3" id="KW-0808">Transferase</keyword>
<feature type="transmembrane region" description="Helical" evidence="1">
    <location>
        <begin position="20"/>
        <end position="42"/>
    </location>
</feature>
<feature type="domain" description="Signal transduction histidine kinase internal region" evidence="2">
    <location>
        <begin position="182"/>
        <end position="258"/>
    </location>
</feature>
<sequence length="373" mass="43887">MSTPLRLKLTSARFLLNYRFWLHVTGWLAFFASPLILPLPIFKQLPQYYVNYLFITRTFVNLMLIAVFYLNLHYLTPQLLSTKNSFRFFLYLPLLFVMVLLLDYLLLQAVRADLQMYLSRTEGNDPFLQEILANDFLAPRQLLANLILFALIVLSSSLWAVLTERLDQQQFNQQILYEKTSAELAVLRLQISPHFLFNTLNNIRWLARIKSDQAETSVMELSEILRYMLYQVVHHQVALLDEVTNLKRYVNLQKLRLHPKAQVQFTCDNYDPDIKIEPLLFIPFVENAFKFGIHSEEPSKVVINLSVKGYDLVFTCTNQYFDFKDDELIQGTGQGLLNVQRRLELYYPKTHTLTIRDDQKFFSVELRLNLKHG</sequence>
<keyword evidence="1" id="KW-1133">Transmembrane helix</keyword>
<dbReference type="InterPro" id="IPR010559">
    <property type="entry name" value="Sig_transdc_His_kin_internal"/>
</dbReference>
<dbReference type="SUPFAM" id="SSF55874">
    <property type="entry name" value="ATPase domain of HSP90 chaperone/DNA topoisomerase II/histidine kinase"/>
    <property type="match status" value="1"/>
</dbReference>
<reference evidence="4" key="1">
    <citation type="submission" date="2023-07" db="EMBL/GenBank/DDBJ databases">
        <title>Dyadobacter sp. nov 'subterranea' isolated from contaminted grondwater.</title>
        <authorList>
            <person name="Szabo I."/>
            <person name="Al-Omari J."/>
            <person name="Szerdahelyi S.G."/>
            <person name="Rado J."/>
        </authorList>
    </citation>
    <scope>NUCLEOTIDE SEQUENCE [LARGE SCALE GENOMIC DNA]</scope>
    <source>
        <strain evidence="4">UP-52</strain>
    </source>
</reference>
<dbReference type="GO" id="GO:0016301">
    <property type="term" value="F:kinase activity"/>
    <property type="evidence" value="ECO:0007669"/>
    <property type="project" value="UniProtKB-KW"/>
</dbReference>
<dbReference type="Proteomes" id="UP000634134">
    <property type="component" value="Unassembled WGS sequence"/>
</dbReference>
<keyword evidence="3" id="KW-0418">Kinase</keyword>
<accession>A0ABR9WED1</accession>
<dbReference type="Gene3D" id="3.30.565.10">
    <property type="entry name" value="Histidine kinase-like ATPase, C-terminal domain"/>
    <property type="match status" value="1"/>
</dbReference>
<evidence type="ECO:0000256" key="1">
    <source>
        <dbReference type="SAM" id="Phobius"/>
    </source>
</evidence>